<protein>
    <submittedName>
        <fullName evidence="1">Protein US12</fullName>
    </submittedName>
</protein>
<name>A0A0K1GZY5_9BETA</name>
<evidence type="ECO:0000313" key="1">
    <source>
        <dbReference type="EMBL" id="AKT72778.1"/>
    </source>
</evidence>
<dbReference type="Proteomes" id="UP000118435">
    <property type="component" value="Segment"/>
</dbReference>
<organism evidence="1 2">
    <name type="scientific">Cynomolgus macaque cytomegalovirus strain Mauritius</name>
    <dbReference type="NCBI Taxonomy" id="1690255"/>
    <lineage>
        <taxon>Viruses</taxon>
        <taxon>Duplodnaviria</taxon>
        <taxon>Heunggongvirae</taxon>
        <taxon>Peploviricota</taxon>
        <taxon>Herviviricetes</taxon>
        <taxon>Herpesvirales</taxon>
        <taxon>Orthoherpesviridae</taxon>
        <taxon>Betaherpesvirinae</taxon>
        <taxon>Cytomegalovirus</taxon>
        <taxon>Cytomegalovirus macacinebeta3</taxon>
    </lineage>
</organism>
<gene>
    <name evidence="1" type="primary">CyUS12</name>
</gene>
<reference evidence="1 2" key="1">
    <citation type="journal article" date="2016" name="BMC Genomics">
        <title>A novel strain of cynomolgus macaque cytomegalovirus: implications for host-virus co-evolution.</title>
        <authorList>
            <person name="Russell J.N."/>
            <person name="Marsh A.K."/>
            <person name="Willer D.O."/>
            <person name="Ambagala A.P."/>
            <person name="Dzamba M."/>
            <person name="Chan J.K."/>
            <person name="Pilon R."/>
            <person name="Fournier J."/>
            <person name="Brudno M."/>
            <person name="Antony J.M."/>
            <person name="Sandstrom P."/>
            <person name="Evans B.J."/>
            <person name="MacDonald K.S."/>
        </authorList>
    </citation>
    <scope>NUCLEOTIDE SEQUENCE [LARGE SCALE GENOMIC DNA]</scope>
    <source>
        <strain evidence="1">Mauritius</strain>
    </source>
</reference>
<evidence type="ECO:0000313" key="2">
    <source>
        <dbReference type="Proteomes" id="UP000118435"/>
    </source>
</evidence>
<proteinExistence type="predicted"/>
<dbReference type="EMBL" id="KP796148">
    <property type="protein sequence ID" value="AKT72778.1"/>
    <property type="molecule type" value="Genomic_DNA"/>
</dbReference>
<accession>A0A0K1GZY5</accession>
<sequence length="180" mass="19783">MDAAFRVAGQSVHGYGHPAGHHHGSMPFVHHEFLANPDTLPERHTAYLDDDRSHCPAFQPSQKDNLPPHRMARRCCLHRFEHMGVGDLEHVFGTHRHVAGLCVFTGAGTQLYCVCLCSGLHPPTRTACRCLPDCRPATFLRDCVLPVMDARSEMDSGAHCCHCGPDYTGSAPRHLDGAVL</sequence>